<dbReference type="AlphaFoldDB" id="A0A6L6XPY5"/>
<dbReference type="RefSeq" id="WP_157342005.1">
    <property type="nucleotide sequence ID" value="NZ_WSEK01000004.1"/>
</dbReference>
<name>A0A6L6XPY5_9ACTN</name>
<protein>
    <submittedName>
        <fullName evidence="1">Uncharacterized protein</fullName>
    </submittedName>
</protein>
<organism evidence="1 2">
    <name type="scientific">Nocardioides agri</name>
    <dbReference type="NCBI Taxonomy" id="2682843"/>
    <lineage>
        <taxon>Bacteria</taxon>
        <taxon>Bacillati</taxon>
        <taxon>Actinomycetota</taxon>
        <taxon>Actinomycetes</taxon>
        <taxon>Propionibacteriales</taxon>
        <taxon>Nocardioidaceae</taxon>
        <taxon>Nocardioides</taxon>
    </lineage>
</organism>
<accession>A0A6L6XPY5</accession>
<evidence type="ECO:0000313" key="1">
    <source>
        <dbReference type="EMBL" id="MVQ49391.1"/>
    </source>
</evidence>
<proteinExistence type="predicted"/>
<sequence>MMLSDDTEPVATPFEEWCAARNLHPDDSRAWPLYEASVAPAAQTPAAS</sequence>
<dbReference type="Proteomes" id="UP000473525">
    <property type="component" value="Unassembled WGS sequence"/>
</dbReference>
<keyword evidence="2" id="KW-1185">Reference proteome</keyword>
<dbReference type="EMBL" id="WSEK01000004">
    <property type="protein sequence ID" value="MVQ49391.1"/>
    <property type="molecule type" value="Genomic_DNA"/>
</dbReference>
<comment type="caution">
    <text evidence="1">The sequence shown here is derived from an EMBL/GenBank/DDBJ whole genome shotgun (WGS) entry which is preliminary data.</text>
</comment>
<evidence type="ECO:0000313" key="2">
    <source>
        <dbReference type="Proteomes" id="UP000473525"/>
    </source>
</evidence>
<reference evidence="1 2" key="1">
    <citation type="submission" date="2019-12" db="EMBL/GenBank/DDBJ databases">
        <authorList>
            <person name="Huq M.A."/>
        </authorList>
    </citation>
    <scope>NUCLEOTIDE SEQUENCE [LARGE SCALE GENOMIC DNA]</scope>
    <source>
        <strain evidence="1 2">MAH-18</strain>
    </source>
</reference>
<gene>
    <name evidence="1" type="ORF">GON03_09375</name>
</gene>